<name>A0AAE1B837_9GAST</name>
<dbReference type="PANTHER" id="PTHR22930">
    <property type="match status" value="1"/>
</dbReference>
<accession>A0AAE1B837</accession>
<evidence type="ECO:0000313" key="9">
    <source>
        <dbReference type="EMBL" id="KAK3800606.1"/>
    </source>
</evidence>
<evidence type="ECO:0000313" key="10">
    <source>
        <dbReference type="Proteomes" id="UP001283361"/>
    </source>
</evidence>
<dbReference type="Proteomes" id="UP001283361">
    <property type="component" value="Unassembled WGS sequence"/>
</dbReference>
<feature type="domain" description="DDE Tnp4" evidence="8">
    <location>
        <begin position="139"/>
        <end position="300"/>
    </location>
</feature>
<evidence type="ECO:0000256" key="5">
    <source>
        <dbReference type="ARBA" id="ARBA00022723"/>
    </source>
</evidence>
<dbReference type="GO" id="GO:0004518">
    <property type="term" value="F:nuclease activity"/>
    <property type="evidence" value="ECO:0007669"/>
    <property type="project" value="UniProtKB-KW"/>
</dbReference>
<comment type="similarity">
    <text evidence="3">Belongs to the HARBI1 family.</text>
</comment>
<evidence type="ECO:0000256" key="6">
    <source>
        <dbReference type="ARBA" id="ARBA00022801"/>
    </source>
</evidence>
<evidence type="ECO:0000259" key="8">
    <source>
        <dbReference type="Pfam" id="PF13359"/>
    </source>
</evidence>
<comment type="subcellular location">
    <subcellularLocation>
        <location evidence="2">Nucleus</location>
    </subcellularLocation>
</comment>
<dbReference type="PANTHER" id="PTHR22930:SF269">
    <property type="entry name" value="NUCLEASE HARBI1-LIKE PROTEIN"/>
    <property type="match status" value="1"/>
</dbReference>
<keyword evidence="6" id="KW-0378">Hydrolase</keyword>
<keyword evidence="5" id="KW-0479">Metal-binding</keyword>
<comment type="caution">
    <text evidence="9">The sequence shown here is derived from an EMBL/GenBank/DDBJ whole genome shotgun (WGS) entry which is preliminary data.</text>
</comment>
<proteinExistence type="inferred from homology"/>
<evidence type="ECO:0000256" key="4">
    <source>
        <dbReference type="ARBA" id="ARBA00022722"/>
    </source>
</evidence>
<evidence type="ECO:0000256" key="7">
    <source>
        <dbReference type="ARBA" id="ARBA00023242"/>
    </source>
</evidence>
<comment type="cofactor">
    <cofactor evidence="1">
        <name>a divalent metal cation</name>
        <dbReference type="ChEBI" id="CHEBI:60240"/>
    </cofactor>
</comment>
<evidence type="ECO:0000256" key="1">
    <source>
        <dbReference type="ARBA" id="ARBA00001968"/>
    </source>
</evidence>
<dbReference type="EMBL" id="JAWDGP010000427">
    <property type="protein sequence ID" value="KAK3800606.1"/>
    <property type="molecule type" value="Genomic_DNA"/>
</dbReference>
<dbReference type="Pfam" id="PF13359">
    <property type="entry name" value="DDE_Tnp_4"/>
    <property type="match status" value="1"/>
</dbReference>
<protein>
    <recommendedName>
        <fullName evidence="8">DDE Tnp4 domain-containing protein</fullName>
    </recommendedName>
</protein>
<gene>
    <name evidence="9" type="ORF">RRG08_009169</name>
</gene>
<dbReference type="GO" id="GO:0046872">
    <property type="term" value="F:metal ion binding"/>
    <property type="evidence" value="ECO:0007669"/>
    <property type="project" value="UniProtKB-KW"/>
</dbReference>
<dbReference type="GO" id="GO:0005634">
    <property type="term" value="C:nucleus"/>
    <property type="evidence" value="ECO:0007669"/>
    <property type="project" value="UniProtKB-SubCell"/>
</dbReference>
<organism evidence="9 10">
    <name type="scientific">Elysia crispata</name>
    <name type="common">lettuce slug</name>
    <dbReference type="NCBI Taxonomy" id="231223"/>
    <lineage>
        <taxon>Eukaryota</taxon>
        <taxon>Metazoa</taxon>
        <taxon>Spiralia</taxon>
        <taxon>Lophotrochozoa</taxon>
        <taxon>Mollusca</taxon>
        <taxon>Gastropoda</taxon>
        <taxon>Heterobranchia</taxon>
        <taxon>Euthyneura</taxon>
        <taxon>Panpulmonata</taxon>
        <taxon>Sacoglossa</taxon>
        <taxon>Placobranchoidea</taxon>
        <taxon>Plakobranchidae</taxon>
        <taxon>Elysia</taxon>
    </lineage>
</organism>
<dbReference type="InterPro" id="IPR045249">
    <property type="entry name" value="HARBI1-like"/>
</dbReference>
<dbReference type="GO" id="GO:0016787">
    <property type="term" value="F:hydrolase activity"/>
    <property type="evidence" value="ECO:0007669"/>
    <property type="project" value="UniProtKB-KW"/>
</dbReference>
<sequence length="352" mass="40643">MQRDEIGTFASLMPELKADEARFQSYCRMSQKTFNELLYTIKDDITKEDTNFRNAIQPELKLMLALRYLATGQSFQSLHYQFRVGNRTARKAVYEVCTAIWHKLSPSEMAPPTKKDYIMIAQQFLDLWQFPNCLGAIGGQRIKIKYPNMTEMQFYKNKGTFSMVLQAVTDANGNFEFVEVDDNGRHCNAGVFKYSSFGRALTDKNLPLPEDASTGESEPLPFVFLGDETYPLLKNLIKPYSRRGLDDLKRKFNYRQNRVRRVVDCAFGMLTAKWGVLQNTMTITAEHAKTITLACCVLHNFVRRREGRPNFSDFELEEEKNLRQATEVTNFGRPAQEALDVRQRFASLFMKT</sequence>
<dbReference type="InterPro" id="IPR027806">
    <property type="entry name" value="HARBI1_dom"/>
</dbReference>
<evidence type="ECO:0000256" key="3">
    <source>
        <dbReference type="ARBA" id="ARBA00006958"/>
    </source>
</evidence>
<evidence type="ECO:0000256" key="2">
    <source>
        <dbReference type="ARBA" id="ARBA00004123"/>
    </source>
</evidence>
<keyword evidence="7" id="KW-0539">Nucleus</keyword>
<keyword evidence="10" id="KW-1185">Reference proteome</keyword>
<reference evidence="9" key="1">
    <citation type="journal article" date="2023" name="G3 (Bethesda)">
        <title>A reference genome for the long-term kleptoplast-retaining sea slug Elysia crispata morphotype clarki.</title>
        <authorList>
            <person name="Eastman K.E."/>
            <person name="Pendleton A.L."/>
            <person name="Shaikh M.A."/>
            <person name="Suttiyut T."/>
            <person name="Ogas R."/>
            <person name="Tomko P."/>
            <person name="Gavelis G."/>
            <person name="Widhalm J.R."/>
            <person name="Wisecaver J.H."/>
        </authorList>
    </citation>
    <scope>NUCLEOTIDE SEQUENCE</scope>
    <source>
        <strain evidence="9">ECLA1</strain>
    </source>
</reference>
<dbReference type="AlphaFoldDB" id="A0AAE1B837"/>
<keyword evidence="4" id="KW-0540">Nuclease</keyword>